<dbReference type="Gene3D" id="2.30.31.20">
    <property type="entry name" value="Sporulation-specific cell division protein SsgB"/>
    <property type="match status" value="1"/>
</dbReference>
<evidence type="ECO:0000256" key="3">
    <source>
        <dbReference type="ARBA" id="ARBA00022618"/>
    </source>
</evidence>
<keyword evidence="6" id="KW-0131">Cell cycle</keyword>
<reference evidence="7 8" key="1">
    <citation type="submission" date="2024-09" db="EMBL/GenBank/DDBJ databases">
        <authorList>
            <person name="Lee S.D."/>
        </authorList>
    </citation>
    <scope>NUCLEOTIDE SEQUENCE [LARGE SCALE GENOMIC DNA]</scope>
    <source>
        <strain evidence="7 8">N1-5</strain>
    </source>
</reference>
<name>A0ABV6UT96_9ACTN</name>
<accession>A0ABV6UT96</accession>
<dbReference type="InterPro" id="IPR006776">
    <property type="entry name" value="SsgB"/>
</dbReference>
<evidence type="ECO:0000313" key="8">
    <source>
        <dbReference type="Proteomes" id="UP001592528"/>
    </source>
</evidence>
<dbReference type="Proteomes" id="UP001592528">
    <property type="component" value="Unassembled WGS sequence"/>
</dbReference>
<dbReference type="InterPro" id="IPR038658">
    <property type="entry name" value="SsgB_sf"/>
</dbReference>
<dbReference type="Pfam" id="PF04686">
    <property type="entry name" value="SsgA"/>
    <property type="match status" value="1"/>
</dbReference>
<evidence type="ECO:0000256" key="2">
    <source>
        <dbReference type="ARBA" id="ARBA00009323"/>
    </source>
</evidence>
<keyword evidence="3" id="KW-0132">Cell division</keyword>
<keyword evidence="8" id="KW-1185">Reference proteome</keyword>
<dbReference type="RefSeq" id="WP_030248799.1">
    <property type="nucleotide sequence ID" value="NZ_JBHEZZ010000016.1"/>
</dbReference>
<sequence>MVTAVEQTVHARLIVTAGLSCDFVARLGYRPEDPFAVRLTFPAEISLDGTEQTWTFARDLLGEGMLAPAGAGDVHVWPCGPHRTMVELHGPEGAAMLRLRSAEVRAFLARSYAAVPEGAEDPRADLASLLVALVGGV</sequence>
<dbReference type="EMBL" id="JBHEZZ010000016">
    <property type="protein sequence ID" value="MFC1404674.1"/>
    <property type="molecule type" value="Genomic_DNA"/>
</dbReference>
<comment type="similarity">
    <text evidence="2">Belongs to the SsgA family.</text>
</comment>
<evidence type="ECO:0000256" key="1">
    <source>
        <dbReference type="ARBA" id="ARBA00004431"/>
    </source>
</evidence>
<comment type="caution">
    <text evidence="7">The sequence shown here is derived from an EMBL/GenBank/DDBJ whole genome shotgun (WGS) entry which is preliminary data.</text>
</comment>
<gene>
    <name evidence="7" type="ORF">ACEZDJ_25600</name>
</gene>
<evidence type="ECO:0000256" key="5">
    <source>
        <dbReference type="ARBA" id="ARBA00023210"/>
    </source>
</evidence>
<evidence type="ECO:0000256" key="6">
    <source>
        <dbReference type="ARBA" id="ARBA00023306"/>
    </source>
</evidence>
<proteinExistence type="inferred from homology"/>
<comment type="subcellular location">
    <subcellularLocation>
        <location evidence="1">Cell septum</location>
    </subcellularLocation>
</comment>
<protein>
    <submittedName>
        <fullName evidence="7">SsgA family sporulation/cell division regulator</fullName>
    </submittedName>
</protein>
<keyword evidence="5" id="KW-0717">Septation</keyword>
<keyword evidence="4" id="KW-0749">Sporulation</keyword>
<organism evidence="7 8">
    <name type="scientific">Streptacidiphilus cavernicola</name>
    <dbReference type="NCBI Taxonomy" id="3342716"/>
    <lineage>
        <taxon>Bacteria</taxon>
        <taxon>Bacillati</taxon>
        <taxon>Actinomycetota</taxon>
        <taxon>Actinomycetes</taxon>
        <taxon>Kitasatosporales</taxon>
        <taxon>Streptomycetaceae</taxon>
        <taxon>Streptacidiphilus</taxon>
    </lineage>
</organism>
<evidence type="ECO:0000313" key="7">
    <source>
        <dbReference type="EMBL" id="MFC1404674.1"/>
    </source>
</evidence>
<evidence type="ECO:0000256" key="4">
    <source>
        <dbReference type="ARBA" id="ARBA00022969"/>
    </source>
</evidence>